<evidence type="ECO:0000256" key="1">
    <source>
        <dbReference type="ARBA" id="ARBA00006234"/>
    </source>
</evidence>
<evidence type="ECO:0000256" key="4">
    <source>
        <dbReference type="ARBA" id="ARBA00022679"/>
    </source>
</evidence>
<name>A0A3L6DQ35_MAIZE</name>
<feature type="compositionally biased region" description="Pro residues" evidence="12">
    <location>
        <begin position="325"/>
        <end position="341"/>
    </location>
</feature>
<feature type="region of interest" description="Disordered" evidence="12">
    <location>
        <begin position="1"/>
        <end position="27"/>
    </location>
</feature>
<dbReference type="PANTHER" id="PTHR43895">
    <property type="entry name" value="CALCIUM/CALMODULIN-DEPENDENT PROTEIN KINASE KINASE-RELATED"/>
    <property type="match status" value="1"/>
</dbReference>
<keyword evidence="5 11" id="KW-0547">Nucleotide-binding</keyword>
<dbReference type="PROSITE" id="PS00107">
    <property type="entry name" value="PROTEIN_KINASE_ATP"/>
    <property type="match status" value="1"/>
</dbReference>
<comment type="caution">
    <text evidence="15">The sequence shown here is derived from an EMBL/GenBank/DDBJ whole genome shotgun (WGS) entry which is preliminary data.</text>
</comment>
<dbReference type="Pfam" id="PF03822">
    <property type="entry name" value="NAF"/>
    <property type="match status" value="1"/>
</dbReference>
<dbReference type="GO" id="GO:0106310">
    <property type="term" value="F:protein serine kinase activity"/>
    <property type="evidence" value="ECO:0007669"/>
    <property type="project" value="RHEA"/>
</dbReference>
<reference evidence="15" key="1">
    <citation type="journal article" date="2018" name="Nat. Genet.">
        <title>Extensive intraspecific gene order and gene structural variations between Mo17 and other maize genomes.</title>
        <authorList>
            <person name="Sun S."/>
            <person name="Zhou Y."/>
            <person name="Chen J."/>
            <person name="Shi J."/>
            <person name="Zhao H."/>
            <person name="Zhao H."/>
            <person name="Song W."/>
            <person name="Zhang M."/>
            <person name="Cui Y."/>
            <person name="Dong X."/>
            <person name="Liu H."/>
            <person name="Ma X."/>
            <person name="Jiao Y."/>
            <person name="Wang B."/>
            <person name="Wei X."/>
            <person name="Stein J.C."/>
            <person name="Glaubitz J.C."/>
            <person name="Lu F."/>
            <person name="Yu G."/>
            <person name="Liang C."/>
            <person name="Fengler K."/>
            <person name="Li B."/>
            <person name="Rafalski A."/>
            <person name="Schnable P.S."/>
            <person name="Ware D.H."/>
            <person name="Buckler E.S."/>
            <person name="Lai J."/>
        </authorList>
    </citation>
    <scope>NUCLEOTIDE SEQUENCE [LARGE SCALE GENOMIC DNA]</scope>
    <source>
        <tissue evidence="15">Seedling</tissue>
    </source>
</reference>
<dbReference type="InterPro" id="IPR011009">
    <property type="entry name" value="Kinase-like_dom_sf"/>
</dbReference>
<organism evidence="15">
    <name type="scientific">Zea mays</name>
    <name type="common">Maize</name>
    <dbReference type="NCBI Taxonomy" id="4577"/>
    <lineage>
        <taxon>Eukaryota</taxon>
        <taxon>Viridiplantae</taxon>
        <taxon>Streptophyta</taxon>
        <taxon>Embryophyta</taxon>
        <taxon>Tracheophyta</taxon>
        <taxon>Spermatophyta</taxon>
        <taxon>Magnoliopsida</taxon>
        <taxon>Liliopsida</taxon>
        <taxon>Poales</taxon>
        <taxon>Poaceae</taxon>
        <taxon>PACMAD clade</taxon>
        <taxon>Panicoideae</taxon>
        <taxon>Andropogonodae</taxon>
        <taxon>Andropogoneae</taxon>
        <taxon>Tripsacinae</taxon>
        <taxon>Zea</taxon>
    </lineage>
</organism>
<feature type="binding site" evidence="11">
    <location>
        <position position="65"/>
    </location>
    <ligand>
        <name>ATP</name>
        <dbReference type="ChEBI" id="CHEBI:30616"/>
    </ligand>
</feature>
<dbReference type="CDD" id="cd12195">
    <property type="entry name" value="CIPK_C"/>
    <property type="match status" value="1"/>
</dbReference>
<dbReference type="GO" id="GO:0004674">
    <property type="term" value="F:protein serine/threonine kinase activity"/>
    <property type="evidence" value="ECO:0007669"/>
    <property type="project" value="UniProtKB-KW"/>
</dbReference>
<evidence type="ECO:0000256" key="6">
    <source>
        <dbReference type="ARBA" id="ARBA00022777"/>
    </source>
</evidence>
<evidence type="ECO:0000256" key="10">
    <source>
        <dbReference type="ARBA" id="ARBA00048679"/>
    </source>
</evidence>
<dbReference type="PROSITE" id="PS00108">
    <property type="entry name" value="PROTEIN_KINASE_ST"/>
    <property type="match status" value="1"/>
</dbReference>
<protein>
    <recommendedName>
        <fullName evidence="2">non-specific serine/threonine protein kinase</fullName>
        <ecNumber evidence="2">2.7.11.1</ecNumber>
    </recommendedName>
</protein>
<gene>
    <name evidence="15" type="primary">CIPK19_4</name>
    <name evidence="15" type="ORF">Zm00014a_022646</name>
</gene>
<evidence type="ECO:0000256" key="12">
    <source>
        <dbReference type="SAM" id="MobiDB-lite"/>
    </source>
</evidence>
<dbReference type="InterPro" id="IPR008271">
    <property type="entry name" value="Ser/Thr_kinase_AS"/>
</dbReference>
<dbReference type="PROSITE" id="PS50011">
    <property type="entry name" value="PROTEIN_KINASE_DOM"/>
    <property type="match status" value="1"/>
</dbReference>
<keyword evidence="8" id="KW-0464">Manganese</keyword>
<evidence type="ECO:0000256" key="3">
    <source>
        <dbReference type="ARBA" id="ARBA00022527"/>
    </source>
</evidence>
<evidence type="ECO:0000256" key="9">
    <source>
        <dbReference type="ARBA" id="ARBA00047899"/>
    </source>
</evidence>
<dbReference type="GO" id="GO:0007165">
    <property type="term" value="P:signal transduction"/>
    <property type="evidence" value="ECO:0007669"/>
    <property type="project" value="InterPro"/>
</dbReference>
<dbReference type="Proteomes" id="UP000251960">
    <property type="component" value="Chromosome 8"/>
</dbReference>
<dbReference type="FunFam" id="1.10.510.10:FF:000653">
    <property type="entry name" value="Non-specific serine/threonine protein kinase"/>
    <property type="match status" value="1"/>
</dbReference>
<evidence type="ECO:0000313" key="15">
    <source>
        <dbReference type="EMBL" id="PWZ10203.1"/>
    </source>
</evidence>
<dbReference type="ExpressionAtlas" id="A0A3L6DQ35">
    <property type="expression patterns" value="baseline and differential"/>
</dbReference>
<dbReference type="EC" id="2.7.11.1" evidence="2"/>
<dbReference type="SMART" id="SM00220">
    <property type="entry name" value="S_TKc"/>
    <property type="match status" value="1"/>
</dbReference>
<comment type="similarity">
    <text evidence="1">Belongs to the protein kinase superfamily. CAMK Ser/Thr protein kinase family. SNF1 subfamily.</text>
</comment>
<evidence type="ECO:0000259" key="13">
    <source>
        <dbReference type="PROSITE" id="PS50011"/>
    </source>
</evidence>
<keyword evidence="6 15" id="KW-0418">Kinase</keyword>
<dbReference type="GO" id="GO:0005524">
    <property type="term" value="F:ATP binding"/>
    <property type="evidence" value="ECO:0007669"/>
    <property type="project" value="UniProtKB-UniRule"/>
</dbReference>
<proteinExistence type="inferred from homology"/>
<dbReference type="InterPro" id="IPR000719">
    <property type="entry name" value="Prot_kinase_dom"/>
</dbReference>
<feature type="region of interest" description="Disordered" evidence="12">
    <location>
        <begin position="314"/>
        <end position="376"/>
    </location>
</feature>
<dbReference type="EMBL" id="NCVQ01000009">
    <property type="protein sequence ID" value="PWZ10203.1"/>
    <property type="molecule type" value="Genomic_DNA"/>
</dbReference>
<evidence type="ECO:0000256" key="2">
    <source>
        <dbReference type="ARBA" id="ARBA00012513"/>
    </source>
</evidence>
<feature type="domain" description="Protein kinase" evidence="13">
    <location>
        <begin position="35"/>
        <end position="290"/>
    </location>
</feature>
<dbReference type="InterPro" id="IPR004041">
    <property type="entry name" value="NAF_dom"/>
</dbReference>
<dbReference type="PROSITE" id="PS50816">
    <property type="entry name" value="NAF"/>
    <property type="match status" value="1"/>
</dbReference>
<dbReference type="InterPro" id="IPR018451">
    <property type="entry name" value="NAF/FISL_domain"/>
</dbReference>
<evidence type="ECO:0000256" key="8">
    <source>
        <dbReference type="ARBA" id="ARBA00023211"/>
    </source>
</evidence>
<keyword evidence="4" id="KW-0808">Transferase</keyword>
<evidence type="ECO:0000256" key="7">
    <source>
        <dbReference type="ARBA" id="ARBA00022840"/>
    </source>
</evidence>
<dbReference type="AlphaFoldDB" id="A0A3L6DQ35"/>
<dbReference type="InterPro" id="IPR017441">
    <property type="entry name" value="Protein_kinase_ATP_BS"/>
</dbReference>
<sequence length="510" mass="57204">MAATPPPSWDASPQPRRPASSSGPAKRGGLLLGRYELGRLLGHGTFAKVYHARHADDTGETVAIKVLDKEKALRNGLVPHIKREIAILRRVRHPNIVRLFEVMATRSKIYFVMEFVRGGELFARVAKGRLKEDTARRYFQQLISAVGFCHARGVFHRDLKPENLLVDERGDLKVSDFGLSAVADQFHPDGLLHTFCGTPSYVAPEVLARRGYDGAKADIWSCGVILFVLMAGYLPFHDQNLMAMYRKIYRGEFRCPRWFSKDLSCLMNQLLDTNPETRITVAQIIESRWFKKGFRPVRFYVEDDQVHSLADSEAEALEELGPSDSEPPPPPLPPPPPPPPPQREDDGDDSGWESDSSVASCPATLSSEERRRPVGSLPRPVSLNAFDIISFSRGFNLSGLFEERGNEVRFVSAHPMQTIITKLEEIAKVKSFAVRRKDWRVSLEGTREGEKGPLTIGAEVFELTPSLVVVEVRMKAGDREEYEEFCERELKPGMLHLVHRTASVPDIPSA</sequence>
<dbReference type="Gene3D" id="3.30.310.80">
    <property type="entry name" value="Kinase associated domain 1, KA1"/>
    <property type="match status" value="1"/>
</dbReference>
<keyword evidence="3" id="KW-0723">Serine/threonine-protein kinase</keyword>
<dbReference type="SUPFAM" id="SSF56112">
    <property type="entry name" value="Protein kinase-like (PK-like)"/>
    <property type="match status" value="1"/>
</dbReference>
<accession>A0A3L6DQ35</accession>
<dbReference type="Gene3D" id="1.10.510.10">
    <property type="entry name" value="Transferase(Phosphotransferase) domain 1"/>
    <property type="match status" value="1"/>
</dbReference>
<keyword evidence="7 11" id="KW-0067">ATP-binding</keyword>
<comment type="catalytic activity">
    <reaction evidence="9">
        <text>L-threonyl-[protein] + ATP = O-phospho-L-threonyl-[protein] + ADP + H(+)</text>
        <dbReference type="Rhea" id="RHEA:46608"/>
        <dbReference type="Rhea" id="RHEA-COMP:11060"/>
        <dbReference type="Rhea" id="RHEA-COMP:11605"/>
        <dbReference type="ChEBI" id="CHEBI:15378"/>
        <dbReference type="ChEBI" id="CHEBI:30013"/>
        <dbReference type="ChEBI" id="CHEBI:30616"/>
        <dbReference type="ChEBI" id="CHEBI:61977"/>
        <dbReference type="ChEBI" id="CHEBI:456216"/>
        <dbReference type="EC" id="2.7.11.1"/>
    </reaction>
</comment>
<comment type="catalytic activity">
    <reaction evidence="10">
        <text>L-seryl-[protein] + ATP = O-phospho-L-seryl-[protein] + ADP + H(+)</text>
        <dbReference type="Rhea" id="RHEA:17989"/>
        <dbReference type="Rhea" id="RHEA-COMP:9863"/>
        <dbReference type="Rhea" id="RHEA-COMP:11604"/>
        <dbReference type="ChEBI" id="CHEBI:15378"/>
        <dbReference type="ChEBI" id="CHEBI:29999"/>
        <dbReference type="ChEBI" id="CHEBI:30616"/>
        <dbReference type="ChEBI" id="CHEBI:83421"/>
        <dbReference type="ChEBI" id="CHEBI:456216"/>
        <dbReference type="EC" id="2.7.11.1"/>
    </reaction>
</comment>
<evidence type="ECO:0000256" key="5">
    <source>
        <dbReference type="ARBA" id="ARBA00022741"/>
    </source>
</evidence>
<evidence type="ECO:0000256" key="11">
    <source>
        <dbReference type="PROSITE-ProRule" id="PRU10141"/>
    </source>
</evidence>
<dbReference type="FunFam" id="3.30.310.80:FF:000005">
    <property type="entry name" value="Non-specific serine/threonine protein kinase"/>
    <property type="match status" value="1"/>
</dbReference>
<dbReference type="CDD" id="cd14663">
    <property type="entry name" value="STKc_SnRK3"/>
    <property type="match status" value="1"/>
</dbReference>
<dbReference type="Pfam" id="PF00069">
    <property type="entry name" value="Pkinase"/>
    <property type="match status" value="1"/>
</dbReference>
<dbReference type="PANTHER" id="PTHR43895:SF6">
    <property type="entry name" value="CBL-INTERACTING PROTEIN KINASE 19"/>
    <property type="match status" value="1"/>
</dbReference>
<feature type="compositionally biased region" description="Low complexity" evidence="12">
    <location>
        <begin position="11"/>
        <end position="27"/>
    </location>
</feature>
<evidence type="ECO:0000259" key="14">
    <source>
        <dbReference type="PROSITE" id="PS50816"/>
    </source>
</evidence>
<dbReference type="FunFam" id="3.30.200.20:FF:000096">
    <property type="entry name" value="Non-specific serine/threonine protein kinase"/>
    <property type="match status" value="1"/>
</dbReference>
<feature type="domain" description="NAF" evidence="14">
    <location>
        <begin position="378"/>
        <end position="402"/>
    </location>
</feature>